<comment type="similarity">
    <text evidence="1 2">Belongs to the small heat shock protein (HSP20) family.</text>
</comment>
<sequence>MSEVTRHESQTGAPMPGRERLAMRPPVDIYEEDNVLMVVADMPGVTRDGLNVEVDGHLLSIEGEISIDMPEGITATYAEAQAQRYARRFTLSHEIDTAAIEARLENGVLTLRLPKAERHRSRRIEIKAA</sequence>
<evidence type="ECO:0000313" key="8">
    <source>
        <dbReference type="Proteomes" id="UP000814353"/>
    </source>
</evidence>
<organism evidence="5 7">
    <name type="scientific">Billgrantia kenyensis</name>
    <dbReference type="NCBI Taxonomy" id="321266"/>
    <lineage>
        <taxon>Bacteria</taxon>
        <taxon>Pseudomonadati</taxon>
        <taxon>Pseudomonadota</taxon>
        <taxon>Gammaproteobacteria</taxon>
        <taxon>Oceanospirillales</taxon>
        <taxon>Halomonadaceae</taxon>
        <taxon>Billgrantia</taxon>
    </lineage>
</organism>
<reference evidence="6 8" key="1">
    <citation type="submission" date="2020-05" db="EMBL/GenBank/DDBJ databases">
        <title>Comparative genomic analysis of denitrifying bacteria from Halomonas genus.</title>
        <authorList>
            <person name="Wang L."/>
            <person name="Shao Z."/>
        </authorList>
    </citation>
    <scope>NUCLEOTIDE SEQUENCE [LARGE SCALE GENOMIC DNA]</scope>
    <source>
        <strain evidence="6 8">DSM 17331</strain>
    </source>
</reference>
<gene>
    <name evidence="5" type="ORF">H1D44_17200</name>
    <name evidence="6" type="ORF">HOP48_18310</name>
</gene>
<evidence type="ECO:0000313" key="6">
    <source>
        <dbReference type="EMBL" id="MCG6663488.1"/>
    </source>
</evidence>
<evidence type="ECO:0000256" key="1">
    <source>
        <dbReference type="PROSITE-ProRule" id="PRU00285"/>
    </source>
</evidence>
<dbReference type="AlphaFoldDB" id="A0A7V9W441"/>
<evidence type="ECO:0000313" key="7">
    <source>
        <dbReference type="Proteomes" id="UP000518091"/>
    </source>
</evidence>
<dbReference type="PANTHER" id="PTHR11527">
    <property type="entry name" value="HEAT-SHOCK PROTEIN 20 FAMILY MEMBER"/>
    <property type="match status" value="1"/>
</dbReference>
<dbReference type="CDD" id="cd06464">
    <property type="entry name" value="ACD_sHsps-like"/>
    <property type="match status" value="1"/>
</dbReference>
<reference evidence="5 7" key="2">
    <citation type="submission" date="2020-07" db="EMBL/GenBank/DDBJ databases">
        <title>Identification of Halomonas strains.</title>
        <authorList>
            <person name="Xiao Z."/>
            <person name="Shen J."/>
        </authorList>
    </citation>
    <scope>NUCLEOTIDE SEQUENCE [LARGE SCALE GENOMIC DNA]</scope>
    <source>
        <strain evidence="5 7">DSM 17331</strain>
    </source>
</reference>
<dbReference type="InterPro" id="IPR008978">
    <property type="entry name" value="HSP20-like_chaperone"/>
</dbReference>
<evidence type="ECO:0000313" key="5">
    <source>
        <dbReference type="EMBL" id="MBA2780627.1"/>
    </source>
</evidence>
<comment type="caution">
    <text evidence="5">The sequence shown here is derived from an EMBL/GenBank/DDBJ whole genome shotgun (WGS) entry which is preliminary data.</text>
</comment>
<dbReference type="SUPFAM" id="SSF49764">
    <property type="entry name" value="HSP20-like chaperones"/>
    <property type="match status" value="1"/>
</dbReference>
<dbReference type="Pfam" id="PF00011">
    <property type="entry name" value="HSP20"/>
    <property type="match status" value="1"/>
</dbReference>
<keyword evidence="8" id="KW-1185">Reference proteome</keyword>
<feature type="domain" description="SHSP" evidence="4">
    <location>
        <begin position="18"/>
        <end position="129"/>
    </location>
</feature>
<feature type="region of interest" description="Disordered" evidence="3">
    <location>
        <begin position="1"/>
        <end position="20"/>
    </location>
</feature>
<evidence type="ECO:0000256" key="3">
    <source>
        <dbReference type="SAM" id="MobiDB-lite"/>
    </source>
</evidence>
<evidence type="ECO:0000259" key="4">
    <source>
        <dbReference type="PROSITE" id="PS01031"/>
    </source>
</evidence>
<dbReference type="Proteomes" id="UP000518091">
    <property type="component" value="Unassembled WGS sequence"/>
</dbReference>
<name>A0A7V9W441_9GAMM</name>
<dbReference type="InterPro" id="IPR031107">
    <property type="entry name" value="Small_HSP"/>
</dbReference>
<dbReference type="EMBL" id="JABFUB010000023">
    <property type="protein sequence ID" value="MCG6663488.1"/>
    <property type="molecule type" value="Genomic_DNA"/>
</dbReference>
<dbReference type="RefSeq" id="WP_181516264.1">
    <property type="nucleotide sequence ID" value="NZ_JABFUB010000023.1"/>
</dbReference>
<dbReference type="EMBL" id="JACEFT010000028">
    <property type="protein sequence ID" value="MBA2780627.1"/>
    <property type="molecule type" value="Genomic_DNA"/>
</dbReference>
<dbReference type="InterPro" id="IPR002068">
    <property type="entry name" value="A-crystallin/Hsp20_dom"/>
</dbReference>
<proteinExistence type="inferred from homology"/>
<dbReference type="Proteomes" id="UP000814353">
    <property type="component" value="Unassembled WGS sequence"/>
</dbReference>
<dbReference type="PROSITE" id="PS01031">
    <property type="entry name" value="SHSP"/>
    <property type="match status" value="1"/>
</dbReference>
<protein>
    <submittedName>
        <fullName evidence="5">Hsp20/alpha crystallin family protein</fullName>
    </submittedName>
</protein>
<accession>A0A7V9W441</accession>
<dbReference type="Gene3D" id="2.60.40.790">
    <property type="match status" value="1"/>
</dbReference>
<evidence type="ECO:0000256" key="2">
    <source>
        <dbReference type="RuleBase" id="RU003616"/>
    </source>
</evidence>